<protein>
    <submittedName>
        <fullName evidence="1">Uncharacterized protein</fullName>
    </submittedName>
</protein>
<evidence type="ECO:0000313" key="2">
    <source>
        <dbReference type="Proteomes" id="UP000807469"/>
    </source>
</evidence>
<dbReference type="AlphaFoldDB" id="A0A9P6CNU4"/>
<dbReference type="EMBL" id="MU155459">
    <property type="protein sequence ID" value="KAF9473242.1"/>
    <property type="molecule type" value="Genomic_DNA"/>
</dbReference>
<name>A0A9P6CNU4_9AGAR</name>
<reference evidence="1" key="1">
    <citation type="submission" date="2020-11" db="EMBL/GenBank/DDBJ databases">
        <authorList>
            <consortium name="DOE Joint Genome Institute"/>
            <person name="Ahrendt S."/>
            <person name="Riley R."/>
            <person name="Andreopoulos W."/>
            <person name="Labutti K."/>
            <person name="Pangilinan J."/>
            <person name="Ruiz-Duenas F.J."/>
            <person name="Barrasa J.M."/>
            <person name="Sanchez-Garcia M."/>
            <person name="Camarero S."/>
            <person name="Miyauchi S."/>
            <person name="Serrano A."/>
            <person name="Linde D."/>
            <person name="Babiker R."/>
            <person name="Drula E."/>
            <person name="Ayuso-Fernandez I."/>
            <person name="Pacheco R."/>
            <person name="Padilla G."/>
            <person name="Ferreira P."/>
            <person name="Barriuso J."/>
            <person name="Kellner H."/>
            <person name="Castanera R."/>
            <person name="Alfaro M."/>
            <person name="Ramirez L."/>
            <person name="Pisabarro A.G."/>
            <person name="Kuo A."/>
            <person name="Tritt A."/>
            <person name="Lipzen A."/>
            <person name="He G."/>
            <person name="Yan M."/>
            <person name="Ng V."/>
            <person name="Cullen D."/>
            <person name="Martin F."/>
            <person name="Rosso M.-N."/>
            <person name="Henrissat B."/>
            <person name="Hibbett D."/>
            <person name="Martinez A.T."/>
            <person name="Grigoriev I.V."/>
        </authorList>
    </citation>
    <scope>NUCLEOTIDE SEQUENCE</scope>
    <source>
        <strain evidence="1">CIRM-BRFM 674</strain>
    </source>
</reference>
<keyword evidence="2" id="KW-1185">Reference proteome</keyword>
<comment type="caution">
    <text evidence="1">The sequence shown here is derived from an EMBL/GenBank/DDBJ whole genome shotgun (WGS) entry which is preliminary data.</text>
</comment>
<proteinExistence type="predicted"/>
<sequence length="160" mass="17604">MYFLNKSGTKAAIDNQILYSDLAQKSASGDIRWSYTAWGGRGIPKMDNSGNFRVFSHDFRNPNNSDEALCSLFITVRKYTESTSLIGREGHCNGVVCITKPSAHIPHWRGGMSGWVVNEAGHIPQWRGVALGKGERERGGEAGGWKATSIMLNVVDVAFR</sequence>
<evidence type="ECO:0000313" key="1">
    <source>
        <dbReference type="EMBL" id="KAF9473242.1"/>
    </source>
</evidence>
<dbReference type="Proteomes" id="UP000807469">
    <property type="component" value="Unassembled WGS sequence"/>
</dbReference>
<accession>A0A9P6CNU4</accession>
<gene>
    <name evidence="1" type="ORF">BDN70DRAFT_899934</name>
</gene>
<organism evidence="1 2">
    <name type="scientific">Pholiota conissans</name>
    <dbReference type="NCBI Taxonomy" id="109636"/>
    <lineage>
        <taxon>Eukaryota</taxon>
        <taxon>Fungi</taxon>
        <taxon>Dikarya</taxon>
        <taxon>Basidiomycota</taxon>
        <taxon>Agaricomycotina</taxon>
        <taxon>Agaricomycetes</taxon>
        <taxon>Agaricomycetidae</taxon>
        <taxon>Agaricales</taxon>
        <taxon>Agaricineae</taxon>
        <taxon>Strophariaceae</taxon>
        <taxon>Pholiota</taxon>
    </lineage>
</organism>